<keyword evidence="1" id="KW-0489">Methyltransferase</keyword>
<evidence type="ECO:0000256" key="2">
    <source>
        <dbReference type="ARBA" id="ARBA00022679"/>
    </source>
</evidence>
<sequence>MRIIAGEFGGRRLKAVPGMQTRPTTDKVKEAMFSMLGQFFDGGQALDLYAGSGGLAIEAVSRGMDHAFLVDRQYAAIQMIQDNVAVTKMPDCFTIWKMPAEKALVKLATDQQKFELILLDPPYKQQQMLAQLQQFVELDILQPGATILCETDTTLVYPEEIPHYELKRQQNYGITEVAIFKFIG</sequence>
<protein>
    <recommendedName>
        <fullName evidence="5">RsmD family RNA methyltransferase</fullName>
    </recommendedName>
</protein>
<dbReference type="eggNOG" id="COG0742">
    <property type="taxonomic scope" value="Bacteria"/>
</dbReference>
<dbReference type="SUPFAM" id="SSF53335">
    <property type="entry name" value="S-adenosyl-L-methionine-dependent methyltransferases"/>
    <property type="match status" value="1"/>
</dbReference>
<dbReference type="Gene3D" id="3.40.50.150">
    <property type="entry name" value="Vaccinia Virus protein VP39"/>
    <property type="match status" value="1"/>
</dbReference>
<gene>
    <name evidence="3" type="ORF">FC69_GL000331</name>
</gene>
<dbReference type="InterPro" id="IPR002052">
    <property type="entry name" value="DNA_methylase_N6_adenine_CS"/>
</dbReference>
<dbReference type="InterPro" id="IPR029063">
    <property type="entry name" value="SAM-dependent_MTases_sf"/>
</dbReference>
<dbReference type="PROSITE" id="PS00092">
    <property type="entry name" value="N6_MTASE"/>
    <property type="match status" value="1"/>
</dbReference>
<dbReference type="GO" id="GO:0031167">
    <property type="term" value="P:rRNA methylation"/>
    <property type="evidence" value="ECO:0007669"/>
    <property type="project" value="InterPro"/>
</dbReference>
<dbReference type="OrthoDB" id="9803017at2"/>
<evidence type="ECO:0000313" key="3">
    <source>
        <dbReference type="EMBL" id="KRL58461.1"/>
    </source>
</evidence>
<dbReference type="GO" id="GO:0008168">
    <property type="term" value="F:methyltransferase activity"/>
    <property type="evidence" value="ECO:0007669"/>
    <property type="project" value="UniProtKB-KW"/>
</dbReference>
<dbReference type="PANTHER" id="PTHR43542:SF1">
    <property type="entry name" value="METHYLTRANSFERASE"/>
    <property type="match status" value="1"/>
</dbReference>
<organism evidence="3 4">
    <name type="scientific">Latilactobacillus fuchuensis DSM 14340 = JCM 11249</name>
    <dbReference type="NCBI Taxonomy" id="1423747"/>
    <lineage>
        <taxon>Bacteria</taxon>
        <taxon>Bacillati</taxon>
        <taxon>Bacillota</taxon>
        <taxon>Bacilli</taxon>
        <taxon>Lactobacillales</taxon>
        <taxon>Lactobacillaceae</taxon>
        <taxon>Latilactobacillus</taxon>
    </lineage>
</organism>
<dbReference type="PIRSF" id="PIRSF004553">
    <property type="entry name" value="CHP00095"/>
    <property type="match status" value="1"/>
</dbReference>
<evidence type="ECO:0000256" key="1">
    <source>
        <dbReference type="ARBA" id="ARBA00022603"/>
    </source>
</evidence>
<dbReference type="STRING" id="1423747.FC69_GL000331"/>
<name>A0A0R1RMR1_9LACO</name>
<dbReference type="EMBL" id="AZEX01000070">
    <property type="protein sequence ID" value="KRL58461.1"/>
    <property type="molecule type" value="Genomic_DNA"/>
</dbReference>
<dbReference type="PATRIC" id="fig|1423747.3.peg.339"/>
<evidence type="ECO:0000313" key="4">
    <source>
        <dbReference type="Proteomes" id="UP000051264"/>
    </source>
</evidence>
<dbReference type="RefSeq" id="WP_025082386.1">
    <property type="nucleotide sequence ID" value="NZ_AZEX01000070.1"/>
</dbReference>
<dbReference type="PANTHER" id="PTHR43542">
    <property type="entry name" value="METHYLTRANSFERASE"/>
    <property type="match status" value="1"/>
</dbReference>
<dbReference type="AlphaFoldDB" id="A0A0R1RMR1"/>
<reference evidence="3 4" key="1">
    <citation type="journal article" date="2015" name="Genome Announc.">
        <title>Expanding the biotechnology potential of lactobacilli through comparative genomics of 213 strains and associated genera.</title>
        <authorList>
            <person name="Sun Z."/>
            <person name="Harris H.M."/>
            <person name="McCann A."/>
            <person name="Guo C."/>
            <person name="Argimon S."/>
            <person name="Zhang W."/>
            <person name="Yang X."/>
            <person name="Jeffery I.B."/>
            <person name="Cooney J.C."/>
            <person name="Kagawa T.F."/>
            <person name="Liu W."/>
            <person name="Song Y."/>
            <person name="Salvetti E."/>
            <person name="Wrobel A."/>
            <person name="Rasinkangas P."/>
            <person name="Parkhill J."/>
            <person name="Rea M.C."/>
            <person name="O'Sullivan O."/>
            <person name="Ritari J."/>
            <person name="Douillard F.P."/>
            <person name="Paul Ross R."/>
            <person name="Yang R."/>
            <person name="Briner A.E."/>
            <person name="Felis G.E."/>
            <person name="de Vos W.M."/>
            <person name="Barrangou R."/>
            <person name="Klaenhammer T.R."/>
            <person name="Caufield P.W."/>
            <person name="Cui Y."/>
            <person name="Zhang H."/>
            <person name="O'Toole P.W."/>
        </authorList>
    </citation>
    <scope>NUCLEOTIDE SEQUENCE [LARGE SCALE GENOMIC DNA]</scope>
    <source>
        <strain evidence="3 4">DSM 14340</strain>
    </source>
</reference>
<dbReference type="Proteomes" id="UP000051264">
    <property type="component" value="Unassembled WGS sequence"/>
</dbReference>
<comment type="caution">
    <text evidence="3">The sequence shown here is derived from an EMBL/GenBank/DDBJ whole genome shotgun (WGS) entry which is preliminary data.</text>
</comment>
<dbReference type="GO" id="GO:0003676">
    <property type="term" value="F:nucleic acid binding"/>
    <property type="evidence" value="ECO:0007669"/>
    <property type="project" value="InterPro"/>
</dbReference>
<dbReference type="NCBIfam" id="TIGR00095">
    <property type="entry name" value="16S rRNA (guanine(966)-N(2))-methyltransferase RsmD"/>
    <property type="match status" value="1"/>
</dbReference>
<evidence type="ECO:0008006" key="5">
    <source>
        <dbReference type="Google" id="ProtNLM"/>
    </source>
</evidence>
<keyword evidence="2" id="KW-0808">Transferase</keyword>
<accession>A0A0R1RMR1</accession>
<proteinExistence type="predicted"/>
<dbReference type="InterPro" id="IPR004398">
    <property type="entry name" value="RNA_MeTrfase_RsmD"/>
</dbReference>
<dbReference type="Pfam" id="PF03602">
    <property type="entry name" value="Cons_hypoth95"/>
    <property type="match status" value="1"/>
</dbReference>